<comment type="similarity">
    <text evidence="2">Belongs to the SecG family.</text>
</comment>
<keyword evidence="6" id="KW-0653">Protein transport</keyword>
<evidence type="ECO:0000313" key="12">
    <source>
        <dbReference type="EMBL" id="SVC42794.1"/>
    </source>
</evidence>
<dbReference type="GO" id="GO:0009306">
    <property type="term" value="P:protein secretion"/>
    <property type="evidence" value="ECO:0007669"/>
    <property type="project" value="InterPro"/>
</dbReference>
<evidence type="ECO:0000256" key="7">
    <source>
        <dbReference type="ARBA" id="ARBA00022989"/>
    </source>
</evidence>
<dbReference type="InterPro" id="IPR004692">
    <property type="entry name" value="SecG"/>
</dbReference>
<evidence type="ECO:0008006" key="13">
    <source>
        <dbReference type="Google" id="ProtNLM"/>
    </source>
</evidence>
<feature type="transmembrane region" description="Helical" evidence="11">
    <location>
        <begin position="57"/>
        <end position="81"/>
    </location>
</feature>
<organism evidence="12">
    <name type="scientific">marine metagenome</name>
    <dbReference type="NCBI Taxonomy" id="408172"/>
    <lineage>
        <taxon>unclassified sequences</taxon>
        <taxon>metagenomes</taxon>
        <taxon>ecological metagenomes</taxon>
    </lineage>
</organism>
<evidence type="ECO:0000256" key="6">
    <source>
        <dbReference type="ARBA" id="ARBA00022927"/>
    </source>
</evidence>
<accession>A0A382M1C4</accession>
<dbReference type="NCBIfam" id="TIGR00810">
    <property type="entry name" value="secG"/>
    <property type="match status" value="1"/>
</dbReference>
<name>A0A382M1C4_9ZZZZ</name>
<sequence>MMTAVFLIIHLMLAIGLVTVVLLQRSDGGALGGLGGGGNPSGGGFGGLMSGRQSANLLTRITAVLAACFMGTSLLLAILAAHRTQPTSILEIPATSEQVLPSPSESDLESSNPSAPVSE</sequence>
<dbReference type="AlphaFoldDB" id="A0A382M1C4"/>
<keyword evidence="9 11" id="KW-0472">Membrane</keyword>
<dbReference type="GO" id="GO:0015450">
    <property type="term" value="F:protein-transporting ATPase activity"/>
    <property type="evidence" value="ECO:0007669"/>
    <property type="project" value="InterPro"/>
</dbReference>
<dbReference type="EMBL" id="UINC01090658">
    <property type="protein sequence ID" value="SVC42794.1"/>
    <property type="molecule type" value="Genomic_DNA"/>
</dbReference>
<dbReference type="GO" id="GO:0065002">
    <property type="term" value="P:intracellular protein transmembrane transport"/>
    <property type="evidence" value="ECO:0007669"/>
    <property type="project" value="TreeGrafter"/>
</dbReference>
<gene>
    <name evidence="12" type="ORF">METZ01_LOCUS295648</name>
</gene>
<dbReference type="PANTHER" id="PTHR34182">
    <property type="entry name" value="PROTEIN-EXPORT MEMBRANE PROTEIN SECG"/>
    <property type="match status" value="1"/>
</dbReference>
<proteinExistence type="inferred from homology"/>
<evidence type="ECO:0000256" key="4">
    <source>
        <dbReference type="ARBA" id="ARBA00022475"/>
    </source>
</evidence>
<evidence type="ECO:0000256" key="3">
    <source>
        <dbReference type="ARBA" id="ARBA00022448"/>
    </source>
</evidence>
<protein>
    <recommendedName>
        <fullName evidence="13">Protein-export membrane protein SecG</fullName>
    </recommendedName>
</protein>
<dbReference type="GO" id="GO:0043952">
    <property type="term" value="P:protein transport by the Sec complex"/>
    <property type="evidence" value="ECO:0007669"/>
    <property type="project" value="TreeGrafter"/>
</dbReference>
<evidence type="ECO:0000256" key="10">
    <source>
        <dbReference type="SAM" id="MobiDB-lite"/>
    </source>
</evidence>
<reference evidence="12" key="1">
    <citation type="submission" date="2018-05" db="EMBL/GenBank/DDBJ databases">
        <authorList>
            <person name="Lanie J.A."/>
            <person name="Ng W.-L."/>
            <person name="Kazmierczak K.M."/>
            <person name="Andrzejewski T.M."/>
            <person name="Davidsen T.M."/>
            <person name="Wayne K.J."/>
            <person name="Tettelin H."/>
            <person name="Glass J.I."/>
            <person name="Rusch D."/>
            <person name="Podicherti R."/>
            <person name="Tsui H.-C.T."/>
            <person name="Winkler M.E."/>
        </authorList>
    </citation>
    <scope>NUCLEOTIDE SEQUENCE</scope>
</reference>
<evidence type="ECO:0000256" key="8">
    <source>
        <dbReference type="ARBA" id="ARBA00023010"/>
    </source>
</evidence>
<evidence type="ECO:0000256" key="5">
    <source>
        <dbReference type="ARBA" id="ARBA00022692"/>
    </source>
</evidence>
<evidence type="ECO:0000256" key="9">
    <source>
        <dbReference type="ARBA" id="ARBA00023136"/>
    </source>
</evidence>
<evidence type="ECO:0000256" key="11">
    <source>
        <dbReference type="SAM" id="Phobius"/>
    </source>
</evidence>
<evidence type="ECO:0000256" key="1">
    <source>
        <dbReference type="ARBA" id="ARBA00004651"/>
    </source>
</evidence>
<keyword evidence="8" id="KW-0811">Translocation</keyword>
<dbReference type="PANTHER" id="PTHR34182:SF1">
    <property type="entry name" value="PROTEIN-EXPORT MEMBRANE PROTEIN SECG"/>
    <property type="match status" value="1"/>
</dbReference>
<keyword evidence="7 11" id="KW-1133">Transmembrane helix</keyword>
<feature type="compositionally biased region" description="Low complexity" evidence="10">
    <location>
        <begin position="100"/>
        <end position="119"/>
    </location>
</feature>
<dbReference type="GO" id="GO:0005886">
    <property type="term" value="C:plasma membrane"/>
    <property type="evidence" value="ECO:0007669"/>
    <property type="project" value="UniProtKB-SubCell"/>
</dbReference>
<evidence type="ECO:0000256" key="2">
    <source>
        <dbReference type="ARBA" id="ARBA00008445"/>
    </source>
</evidence>
<keyword evidence="5 11" id="KW-0812">Transmembrane</keyword>
<keyword evidence="4" id="KW-1003">Cell membrane</keyword>
<keyword evidence="3" id="KW-0813">Transport</keyword>
<dbReference type="PRINTS" id="PR01651">
    <property type="entry name" value="SECGEXPORT"/>
</dbReference>
<feature type="region of interest" description="Disordered" evidence="10">
    <location>
        <begin position="92"/>
        <end position="119"/>
    </location>
</feature>
<comment type="subcellular location">
    <subcellularLocation>
        <location evidence="1">Cell membrane</location>
        <topology evidence="1">Multi-pass membrane protein</topology>
    </subcellularLocation>
</comment>
<dbReference type="Pfam" id="PF03840">
    <property type="entry name" value="SecG"/>
    <property type="match status" value="1"/>
</dbReference>